<keyword evidence="5" id="KW-0521">NADP</keyword>
<name>A0A5N5QX72_9AGAM</name>
<dbReference type="OrthoDB" id="3592703at2759"/>
<dbReference type="GO" id="GO:0004300">
    <property type="term" value="F:enoyl-CoA hydratase activity"/>
    <property type="evidence" value="ECO:0007669"/>
    <property type="project" value="UniProtKB-ARBA"/>
</dbReference>
<dbReference type="Gene3D" id="1.10.287.4290">
    <property type="match status" value="1"/>
</dbReference>
<dbReference type="GO" id="GO:0016491">
    <property type="term" value="F:oxidoreductase activity"/>
    <property type="evidence" value="ECO:0007669"/>
    <property type="project" value="UniProtKB-KW"/>
</dbReference>
<dbReference type="SUPFAM" id="SSF51735">
    <property type="entry name" value="NAD(P)-binding Rossmann-fold domains"/>
    <property type="match status" value="2"/>
</dbReference>
<comment type="pathway">
    <text evidence="2">Lipid metabolism; fatty acid beta-oxidation.</text>
</comment>
<dbReference type="CDD" id="cd05353">
    <property type="entry name" value="hydroxyacyl-CoA-like_DH_SDR_c-like"/>
    <property type="match status" value="2"/>
</dbReference>
<comment type="caution">
    <text evidence="12">The sequence shown here is derived from an EMBL/GenBank/DDBJ whole genome shotgun (WGS) entry which is preliminary data.</text>
</comment>
<dbReference type="Pfam" id="PF22622">
    <property type="entry name" value="MFE-2_hydrat-2_N"/>
    <property type="match status" value="1"/>
</dbReference>
<dbReference type="PROSITE" id="PS00061">
    <property type="entry name" value="ADH_SHORT"/>
    <property type="match status" value="2"/>
</dbReference>
<gene>
    <name evidence="12" type="ORF">CTheo_445</name>
</gene>
<proteinExistence type="inferred from homology"/>
<dbReference type="Pfam" id="PF01575">
    <property type="entry name" value="MaoC_dehydratas"/>
    <property type="match status" value="1"/>
</dbReference>
<dbReference type="PANTHER" id="PTHR45024">
    <property type="entry name" value="DEHYDROGENASES, SHORT CHAIN"/>
    <property type="match status" value="1"/>
</dbReference>
<dbReference type="GO" id="GO:0006635">
    <property type="term" value="P:fatty acid beta-oxidation"/>
    <property type="evidence" value="ECO:0007669"/>
    <property type="project" value="UniProtKB-UniPathway"/>
</dbReference>
<dbReference type="InterPro" id="IPR054357">
    <property type="entry name" value="MFE-2_N"/>
</dbReference>
<keyword evidence="13" id="KW-1185">Reference proteome</keyword>
<evidence type="ECO:0000256" key="4">
    <source>
        <dbReference type="ARBA" id="ARBA00022832"/>
    </source>
</evidence>
<dbReference type="EMBL" id="SSOP01000003">
    <property type="protein sequence ID" value="KAB5596173.1"/>
    <property type="molecule type" value="Genomic_DNA"/>
</dbReference>
<dbReference type="InterPro" id="IPR036291">
    <property type="entry name" value="NAD(P)-bd_dom_sf"/>
</dbReference>
<dbReference type="PRINTS" id="PR00080">
    <property type="entry name" value="SDRFAMILY"/>
</dbReference>
<dbReference type="PANTHER" id="PTHR45024:SF2">
    <property type="entry name" value="SCP2 DOMAIN-CONTAINING PROTEIN"/>
    <property type="match status" value="1"/>
</dbReference>
<dbReference type="InterPro" id="IPR029069">
    <property type="entry name" value="HotDog_dom_sf"/>
</dbReference>
<sequence length="929" mass="98564">MRGAHKGLSGATTIHTHPFPLVDMSKLDFTGHTVVVTGAGGGIGRTYSLAFAARGANVVINDVSKENAERVVEEIRKAGGKAVANASSVTDGAAVIKTALDTFGNITILINNAGILRDKSFKNMSDQASALNTYKVSSAAWPHFRKQKFGRVINTASAAGLYGNMGQANYSAAKMGLVSYTRTLALEGAKYGIKASCIAPMAASKMTETIMPPEMLAGLKPEFVAPLVLALTHPSGPEASGKTFEVGAGYVAEIRWERSQGHIFRADSTFTPSAVRHAFPAICDFKSRKPDHPNSMADRDLAKTLEAAKKVRPNEQGDAKVEFKGQTVIITGAGAGLGRAYALMFGKLGANVVVNDVSEAAAKKVADEVTKAGPGKAVAVVCSAEDGEKIVKGALDAFGSVHILIANAGILRDKSFMAMTEKEWMDVLAVHLRGTYKCAKAVWPIFQNQKYGRIVTTASGVGIYGNFGQANYSTAKAGIIGLTRTLAIEGSRYGILSNCIAPSAGTAMTATIWPEEMVKAFSPDYVAPLVGYLASKSNEGTSGKLFEVSGGWAAQVRWQRAGGHGFPSNKTLTPEDVISKWSIITNFDDGRATYPTSTQEAIQQIVGNFSNTSSGSGSNSEDPPAIAAAKNEKHDPVEFNFTERDVVLYNLGIGANEKELQWVFEGHENFQALPTFGVIPQFGAGAAMSYDFVPNFNPAKLLHGEQYLAIKGPIPTSGTLVNHVRLLEVLDKGKAAAVTVAVDTIDKATGKLVFENQSTVFLRGSGGFGGKQKGSDRGAASAANTPPKRAPDAVVEEKTDEKQAALYRLSGDLNPLHVRLFHSVTIPLAKKAPQIDPEFAAIGGFNKPILHGLCFLGFSGKHVLKTFGPWKDIKVRFAGSVYPGETLVTEMWKEGNKVIFTTKTKERGAAVLSAAAATLINQDAPKAKL</sequence>
<evidence type="ECO:0000256" key="8">
    <source>
        <dbReference type="ARBA" id="ARBA00023140"/>
    </source>
</evidence>
<keyword evidence="8" id="KW-0576">Peroxisome</keyword>
<dbReference type="Pfam" id="PF00106">
    <property type="entry name" value="adh_short"/>
    <property type="match status" value="2"/>
</dbReference>
<dbReference type="InterPro" id="IPR057326">
    <property type="entry name" value="KR_dom"/>
</dbReference>
<dbReference type="InterPro" id="IPR020904">
    <property type="entry name" value="Sc_DH/Rdtase_CS"/>
</dbReference>
<dbReference type="SMART" id="SM00822">
    <property type="entry name" value="PKS_KR"/>
    <property type="match status" value="1"/>
</dbReference>
<feature type="region of interest" description="Disordered" evidence="10">
    <location>
        <begin position="765"/>
        <end position="797"/>
    </location>
</feature>
<dbReference type="GO" id="GO:0005777">
    <property type="term" value="C:peroxisome"/>
    <property type="evidence" value="ECO:0007669"/>
    <property type="project" value="UniProtKB-SubCell"/>
</dbReference>
<evidence type="ECO:0000256" key="9">
    <source>
        <dbReference type="ARBA" id="ARBA00023239"/>
    </source>
</evidence>
<accession>A0A5N5QX72</accession>
<reference evidence="12 13" key="1">
    <citation type="journal article" date="2019" name="Fungal Biol. Biotechnol.">
        <title>Draft genome sequence of fastidious pathogen Ceratobasidium theobromae, which causes vascular-streak dieback in Theobroma cacao.</title>
        <authorList>
            <person name="Ali S.S."/>
            <person name="Asman A."/>
            <person name="Shao J."/>
            <person name="Firmansyah A.P."/>
            <person name="Susilo A.W."/>
            <person name="Rosmana A."/>
            <person name="McMahon P."/>
            <person name="Junaid M."/>
            <person name="Guest D."/>
            <person name="Kheng T.Y."/>
            <person name="Meinhardt L.W."/>
            <person name="Bailey B.A."/>
        </authorList>
    </citation>
    <scope>NUCLEOTIDE SEQUENCE [LARGE SCALE GENOMIC DNA]</scope>
    <source>
        <strain evidence="12 13">CT2</strain>
    </source>
</reference>
<organism evidence="12 13">
    <name type="scientific">Ceratobasidium theobromae</name>
    <dbReference type="NCBI Taxonomy" id="1582974"/>
    <lineage>
        <taxon>Eukaryota</taxon>
        <taxon>Fungi</taxon>
        <taxon>Dikarya</taxon>
        <taxon>Basidiomycota</taxon>
        <taxon>Agaricomycotina</taxon>
        <taxon>Agaricomycetes</taxon>
        <taxon>Cantharellales</taxon>
        <taxon>Ceratobasidiaceae</taxon>
        <taxon>Ceratobasidium</taxon>
    </lineage>
</organism>
<keyword evidence="6" id="KW-0560">Oxidoreductase</keyword>
<evidence type="ECO:0000256" key="7">
    <source>
        <dbReference type="ARBA" id="ARBA00023098"/>
    </source>
</evidence>
<dbReference type="InterPro" id="IPR002347">
    <property type="entry name" value="SDR_fam"/>
</dbReference>
<dbReference type="FunFam" id="3.40.50.720:FF:000084">
    <property type="entry name" value="Short-chain dehydrogenase reductase"/>
    <property type="match status" value="1"/>
</dbReference>
<evidence type="ECO:0000256" key="10">
    <source>
        <dbReference type="SAM" id="MobiDB-lite"/>
    </source>
</evidence>
<dbReference type="Gene3D" id="3.40.50.720">
    <property type="entry name" value="NAD(P)-binding Rossmann-like Domain"/>
    <property type="match status" value="2"/>
</dbReference>
<feature type="domain" description="Ketoreductase" evidence="11">
    <location>
        <begin position="32"/>
        <end position="204"/>
    </location>
</feature>
<dbReference type="Proteomes" id="UP000383932">
    <property type="component" value="Unassembled WGS sequence"/>
</dbReference>
<evidence type="ECO:0000256" key="2">
    <source>
        <dbReference type="ARBA" id="ARBA00005005"/>
    </source>
</evidence>
<dbReference type="SUPFAM" id="SSF54637">
    <property type="entry name" value="Thioesterase/thiol ester dehydrase-isomerase"/>
    <property type="match status" value="2"/>
</dbReference>
<dbReference type="AlphaFoldDB" id="A0A5N5QX72"/>
<dbReference type="PRINTS" id="PR00081">
    <property type="entry name" value="GDHRDH"/>
</dbReference>
<keyword evidence="4" id="KW-0276">Fatty acid metabolism</keyword>
<keyword evidence="7" id="KW-0443">Lipid metabolism</keyword>
<dbReference type="UniPathway" id="UPA00659"/>
<keyword evidence="9" id="KW-0456">Lyase</keyword>
<comment type="subcellular location">
    <subcellularLocation>
        <location evidence="1">Peroxisome</location>
    </subcellularLocation>
</comment>
<evidence type="ECO:0000256" key="3">
    <source>
        <dbReference type="ARBA" id="ARBA00006484"/>
    </source>
</evidence>
<dbReference type="CDD" id="cd03448">
    <property type="entry name" value="HDE_HSD"/>
    <property type="match status" value="1"/>
</dbReference>
<dbReference type="InterPro" id="IPR051687">
    <property type="entry name" value="Peroxisomal_Beta-Oxidation"/>
</dbReference>
<dbReference type="InterPro" id="IPR002539">
    <property type="entry name" value="MaoC-like_dom"/>
</dbReference>
<evidence type="ECO:0000256" key="6">
    <source>
        <dbReference type="ARBA" id="ARBA00023002"/>
    </source>
</evidence>
<evidence type="ECO:0000256" key="1">
    <source>
        <dbReference type="ARBA" id="ARBA00004275"/>
    </source>
</evidence>
<evidence type="ECO:0000256" key="5">
    <source>
        <dbReference type="ARBA" id="ARBA00022857"/>
    </source>
</evidence>
<evidence type="ECO:0000259" key="11">
    <source>
        <dbReference type="SMART" id="SM00822"/>
    </source>
</evidence>
<evidence type="ECO:0000313" key="12">
    <source>
        <dbReference type="EMBL" id="KAB5596173.1"/>
    </source>
</evidence>
<evidence type="ECO:0000313" key="13">
    <source>
        <dbReference type="Proteomes" id="UP000383932"/>
    </source>
</evidence>
<dbReference type="Gene3D" id="3.10.129.10">
    <property type="entry name" value="Hotdog Thioesterase"/>
    <property type="match status" value="1"/>
</dbReference>
<protein>
    <submittedName>
        <fullName evidence="12">Peroxisomal hydratase-dehydrogenase-epimerase</fullName>
    </submittedName>
</protein>
<comment type="similarity">
    <text evidence="3">Belongs to the short-chain dehydrogenases/reductases (SDR) family.</text>
</comment>